<dbReference type="GO" id="GO:0016740">
    <property type="term" value="F:transferase activity"/>
    <property type="evidence" value="ECO:0007669"/>
    <property type="project" value="UniProtKB-ARBA"/>
</dbReference>
<organism evidence="1 2">
    <name type="scientific">Heyndrickxia sporothermodurans</name>
    <dbReference type="NCBI Taxonomy" id="46224"/>
    <lineage>
        <taxon>Bacteria</taxon>
        <taxon>Bacillati</taxon>
        <taxon>Bacillota</taxon>
        <taxon>Bacilli</taxon>
        <taxon>Bacillales</taxon>
        <taxon>Bacillaceae</taxon>
        <taxon>Heyndrickxia</taxon>
    </lineage>
</organism>
<dbReference type="EMBL" id="LQYN01000059">
    <property type="protein sequence ID" value="KYD04431.1"/>
    <property type="molecule type" value="Genomic_DNA"/>
</dbReference>
<dbReference type="RefSeq" id="WP_066232033.1">
    <property type="nucleotide sequence ID" value="NZ_LQYN01000059.1"/>
</dbReference>
<reference evidence="1 2" key="1">
    <citation type="submission" date="2016-01" db="EMBL/GenBank/DDBJ databases">
        <title>Genome Sequences of Twelve Sporeforming Bacillus Species Isolated from Foods.</title>
        <authorList>
            <person name="Berendsen E.M."/>
            <person name="Wells-Bennik M.H."/>
            <person name="Krawcyk A.O."/>
            <person name="De Jong A."/>
            <person name="Holsappel S."/>
            <person name="Eijlander R.T."/>
            <person name="Kuipers O.P."/>
        </authorList>
    </citation>
    <scope>NUCLEOTIDE SEQUENCE [LARGE SCALE GENOMIC DNA]</scope>
    <source>
        <strain evidence="1 2">B4102</strain>
    </source>
</reference>
<dbReference type="OrthoDB" id="583154at2"/>
<dbReference type="SUPFAM" id="SSF55681">
    <property type="entry name" value="Class II aaRS and biotin synthetases"/>
    <property type="match status" value="1"/>
</dbReference>
<dbReference type="PATRIC" id="fig|46224.3.peg.3320"/>
<dbReference type="InterPro" id="IPR045864">
    <property type="entry name" value="aa-tRNA-synth_II/BPL/LPL"/>
</dbReference>
<keyword evidence="2" id="KW-1185">Reference proteome</keyword>
<evidence type="ECO:0000313" key="2">
    <source>
        <dbReference type="Proteomes" id="UP000075666"/>
    </source>
</evidence>
<accession>A0A150KWE4</accession>
<protein>
    <recommendedName>
        <fullName evidence="3">Aminoacyl-transfer RNA synthetases class-II family profile domain-containing protein</fullName>
    </recommendedName>
</protein>
<dbReference type="AlphaFoldDB" id="A0A150KWE4"/>
<dbReference type="GO" id="GO:0140096">
    <property type="term" value="F:catalytic activity, acting on a protein"/>
    <property type="evidence" value="ECO:0007669"/>
    <property type="project" value="UniProtKB-ARBA"/>
</dbReference>
<evidence type="ECO:0000313" key="1">
    <source>
        <dbReference type="EMBL" id="KYD04431.1"/>
    </source>
</evidence>
<sequence>MVTISLDISHVPSKKVDFLLEKVPFLSEVITGISYDNTNKKIHVTTSLNNSDSPKVKEIYESFEKLNKSIENLRVIKSKVIKSNENKEEKKAVIKSDNQKKSFVNETEIILMDMLDKLFIKIAKKYGAELREYPTILSQNNMNRNQYHINFPQNIYGVTSVPHNLNVIQEFRQNSLTNNFSNSFNFQGEFLQPCICYHCYEENQGQLLTSNKVLTGKGKCFRNEIHWKKDQFRQNEFLMREIVFMGNEQWVIQIRDLIMEDVWKSFESIGFIGKIATATDPFFFSQDMSAKGTFQMMSNAKYELIVTTKNGKESSIASFNYCQDMLCNKYDIKDDDENSLYSGCVAFGIDRWKEAFIDLYSYDTANWPEISMDWEEILV</sequence>
<proteinExistence type="predicted"/>
<comment type="caution">
    <text evidence="1">The sequence shown here is derived from an EMBL/GenBank/DDBJ whole genome shotgun (WGS) entry which is preliminary data.</text>
</comment>
<dbReference type="Proteomes" id="UP000075666">
    <property type="component" value="Unassembled WGS sequence"/>
</dbReference>
<name>A0A150KWE4_9BACI</name>
<dbReference type="Gene3D" id="3.30.930.10">
    <property type="entry name" value="Bira Bifunctional Protein, Domain 2"/>
    <property type="match status" value="1"/>
</dbReference>
<dbReference type="STRING" id="46224.B4102_3277"/>
<evidence type="ECO:0008006" key="3">
    <source>
        <dbReference type="Google" id="ProtNLM"/>
    </source>
</evidence>
<gene>
    <name evidence="1" type="ORF">B4102_3277</name>
</gene>